<dbReference type="PANTHER" id="PTHR34846:SF5">
    <property type="entry name" value="CARBOXYMUCONOLACTONE DECARBOXYLASE-LIKE DOMAIN-CONTAINING PROTEIN"/>
    <property type="match status" value="1"/>
</dbReference>
<dbReference type="InterPro" id="IPR029032">
    <property type="entry name" value="AhpD-like"/>
</dbReference>
<proteinExistence type="predicted"/>
<dbReference type="EMBL" id="HBGV01015652">
    <property type="protein sequence ID" value="CAD9508954.1"/>
    <property type="molecule type" value="Transcribed_RNA"/>
</dbReference>
<gene>
    <name evidence="1" type="ORF">HTAM1171_LOCUS9657</name>
</gene>
<organism evidence="1">
    <name type="scientific">Helicotheca tamesis</name>
    <dbReference type="NCBI Taxonomy" id="374047"/>
    <lineage>
        <taxon>Eukaryota</taxon>
        <taxon>Sar</taxon>
        <taxon>Stramenopiles</taxon>
        <taxon>Ochrophyta</taxon>
        <taxon>Bacillariophyta</taxon>
        <taxon>Mediophyceae</taxon>
        <taxon>Lithodesmiophycidae</taxon>
        <taxon>Lithodesmiales</taxon>
        <taxon>Lithodesmiaceae</taxon>
        <taxon>Helicotheca</taxon>
    </lineage>
</organism>
<evidence type="ECO:0000313" key="1">
    <source>
        <dbReference type="EMBL" id="CAD9508954.1"/>
    </source>
</evidence>
<sequence length="216" mass="23743">MADDQIPPYRITSDKFAARYNGPTEVEMTDEQRSIRNSIVESRPRTGISGPFGPWIAVPPIAGPSQELGKACRYGTSLSMRESELVILLTGAKHKSHSEFDIHQGEALRAGLGLEVLEAIPRDDEFSLQNVKDKVIPLLKQGEREVAIALFAAELLETSTVSGETYNATKEALNGKDSVIVEITSIIGYYTYCAYTLNVFNIPSVPPKKMRSIAIK</sequence>
<dbReference type="Gene3D" id="1.20.1290.10">
    <property type="entry name" value="AhpD-like"/>
    <property type="match status" value="1"/>
</dbReference>
<evidence type="ECO:0008006" key="2">
    <source>
        <dbReference type="Google" id="ProtNLM"/>
    </source>
</evidence>
<reference evidence="1" key="1">
    <citation type="submission" date="2021-01" db="EMBL/GenBank/DDBJ databases">
        <authorList>
            <person name="Corre E."/>
            <person name="Pelletier E."/>
            <person name="Niang G."/>
            <person name="Scheremetjew M."/>
            <person name="Finn R."/>
            <person name="Kale V."/>
            <person name="Holt S."/>
            <person name="Cochrane G."/>
            <person name="Meng A."/>
            <person name="Brown T."/>
            <person name="Cohen L."/>
        </authorList>
    </citation>
    <scope>NUCLEOTIDE SEQUENCE</scope>
    <source>
        <strain evidence="1">CCMP826</strain>
    </source>
</reference>
<dbReference type="PANTHER" id="PTHR34846">
    <property type="entry name" value="4-CARBOXYMUCONOLACTONE DECARBOXYLASE FAMILY PROTEIN (AFU_ORTHOLOGUE AFUA_6G11590)"/>
    <property type="match status" value="1"/>
</dbReference>
<accession>A0A7S2I4I8</accession>
<name>A0A7S2I4I8_9STRA</name>
<protein>
    <recommendedName>
        <fullName evidence="2">Carboxymuconolactone decarboxylase-like domain-containing protein</fullName>
    </recommendedName>
</protein>
<dbReference type="AlphaFoldDB" id="A0A7S2I4I8"/>
<dbReference type="SUPFAM" id="SSF69118">
    <property type="entry name" value="AhpD-like"/>
    <property type="match status" value="1"/>
</dbReference>